<feature type="transmembrane region" description="Helical" evidence="2">
    <location>
        <begin position="47"/>
        <end position="66"/>
    </location>
</feature>
<keyword evidence="2" id="KW-1133">Transmembrane helix</keyword>
<proteinExistence type="predicted"/>
<evidence type="ECO:0000256" key="1">
    <source>
        <dbReference type="SAM" id="MobiDB-lite"/>
    </source>
</evidence>
<keyword evidence="2" id="KW-0472">Membrane</keyword>
<feature type="transmembrane region" description="Helical" evidence="2">
    <location>
        <begin position="145"/>
        <end position="163"/>
    </location>
</feature>
<accession>A0A9N9AV50</accession>
<dbReference type="OrthoDB" id="2434269at2759"/>
<reference evidence="3" key="1">
    <citation type="submission" date="2021-06" db="EMBL/GenBank/DDBJ databases">
        <authorList>
            <person name="Kallberg Y."/>
            <person name="Tangrot J."/>
            <person name="Rosling A."/>
        </authorList>
    </citation>
    <scope>NUCLEOTIDE SEQUENCE</scope>
    <source>
        <strain evidence="3">BR232B</strain>
    </source>
</reference>
<organism evidence="3 4">
    <name type="scientific">Paraglomus brasilianum</name>
    <dbReference type="NCBI Taxonomy" id="144538"/>
    <lineage>
        <taxon>Eukaryota</taxon>
        <taxon>Fungi</taxon>
        <taxon>Fungi incertae sedis</taxon>
        <taxon>Mucoromycota</taxon>
        <taxon>Glomeromycotina</taxon>
        <taxon>Glomeromycetes</taxon>
        <taxon>Paraglomerales</taxon>
        <taxon>Paraglomeraceae</taxon>
        <taxon>Paraglomus</taxon>
    </lineage>
</organism>
<sequence length="389" mass="43745">MSCGLFTGFVFVPSEKSQLTPWPISATTLTLNMIILFPTYKWSRFSLVSSIWALIGSVLSLWRVFAAKQNPMAIAHSIPCSLPLTIGAIIIRLTLEDGTKGFKQRWKTFLAVASGKSPEYTLLELDKRTNESENVRRVYHRIEEISRLLALFVDFIAMTYGLMRVWSWWYPFDAITDTMCLATFPRNFRPSCESNTNGFIINDWNAAEISENCIQFQPAVGWFLIIVYTAIYVTTFIGVVLMRGYFVWTIGSIGAAILIILSGVQATYSTQTLCVEFVAILMKSSLEPSILSNLSLITLWWHRFDIPQDNPPTDNSTDIPIFNIPEIVSSQSEKETSDNTIESAETIEVKLATKKIHPNREAGNPFKRMGHHGEDPDKLTDKSLSGVSG</sequence>
<feature type="compositionally biased region" description="Basic and acidic residues" evidence="1">
    <location>
        <begin position="371"/>
        <end position="381"/>
    </location>
</feature>
<evidence type="ECO:0000313" key="4">
    <source>
        <dbReference type="Proteomes" id="UP000789739"/>
    </source>
</evidence>
<keyword evidence="2" id="KW-0812">Transmembrane</keyword>
<gene>
    <name evidence="3" type="ORF">PBRASI_LOCUS4725</name>
</gene>
<feature type="transmembrane region" description="Helical" evidence="2">
    <location>
        <begin position="245"/>
        <end position="264"/>
    </location>
</feature>
<feature type="transmembrane region" description="Helical" evidence="2">
    <location>
        <begin position="20"/>
        <end position="40"/>
    </location>
</feature>
<dbReference type="EMBL" id="CAJVPI010000507">
    <property type="protein sequence ID" value="CAG8543784.1"/>
    <property type="molecule type" value="Genomic_DNA"/>
</dbReference>
<feature type="transmembrane region" description="Helical" evidence="2">
    <location>
        <begin position="219"/>
        <end position="240"/>
    </location>
</feature>
<keyword evidence="4" id="KW-1185">Reference proteome</keyword>
<name>A0A9N9AV50_9GLOM</name>
<comment type="caution">
    <text evidence="3">The sequence shown here is derived from an EMBL/GenBank/DDBJ whole genome shotgun (WGS) entry which is preliminary data.</text>
</comment>
<dbReference type="AlphaFoldDB" id="A0A9N9AV50"/>
<protein>
    <submittedName>
        <fullName evidence="3">3026_t:CDS:1</fullName>
    </submittedName>
</protein>
<dbReference type="Proteomes" id="UP000789739">
    <property type="component" value="Unassembled WGS sequence"/>
</dbReference>
<evidence type="ECO:0000313" key="3">
    <source>
        <dbReference type="EMBL" id="CAG8543784.1"/>
    </source>
</evidence>
<feature type="transmembrane region" description="Helical" evidence="2">
    <location>
        <begin position="72"/>
        <end position="95"/>
    </location>
</feature>
<evidence type="ECO:0000256" key="2">
    <source>
        <dbReference type="SAM" id="Phobius"/>
    </source>
</evidence>
<feature type="region of interest" description="Disordered" evidence="1">
    <location>
        <begin position="352"/>
        <end position="389"/>
    </location>
</feature>